<organism evidence="1 2">
    <name type="scientific">Thalassiosira oceanica</name>
    <name type="common">Marine diatom</name>
    <dbReference type="NCBI Taxonomy" id="159749"/>
    <lineage>
        <taxon>Eukaryota</taxon>
        <taxon>Sar</taxon>
        <taxon>Stramenopiles</taxon>
        <taxon>Ochrophyta</taxon>
        <taxon>Bacillariophyta</taxon>
        <taxon>Coscinodiscophyceae</taxon>
        <taxon>Thalassiosirophycidae</taxon>
        <taxon>Thalassiosirales</taxon>
        <taxon>Thalassiosiraceae</taxon>
        <taxon>Thalassiosira</taxon>
    </lineage>
</organism>
<dbReference type="InterPro" id="IPR053218">
    <property type="entry name" value="Pathogen-related_defense"/>
</dbReference>
<evidence type="ECO:0000313" key="1">
    <source>
        <dbReference type="EMBL" id="EJK58770.1"/>
    </source>
</evidence>
<dbReference type="EMBL" id="AGNL01024286">
    <property type="protein sequence ID" value="EJK58770.1"/>
    <property type="molecule type" value="Genomic_DNA"/>
</dbReference>
<dbReference type="OMA" id="KAFKRMM"/>
<sequence>MSDEERGEESNGGCCPILENLKSMPNYDECPVRTIGRCDRWRLGRPPTYDEVNAKYLLQKKMKHTPDSLEKAVENIVKSWEAEIQHKLIPEQIDSIDLERFSMATNNKTPWTIDDVITRGTYCCLLEGVSHPVVEMDFERSNEYFREKFKTGFAWEVVKVFSGPQKVVFSWRHWAHVGSDTLTEEMEGKGNLVELEGFTRANVGPGGKMRDIEVFFDQDKFLTDMAEAEGAG</sequence>
<reference evidence="1 2" key="1">
    <citation type="journal article" date="2012" name="Genome Biol.">
        <title>Genome and low-iron response of an oceanic diatom adapted to chronic iron limitation.</title>
        <authorList>
            <person name="Lommer M."/>
            <person name="Specht M."/>
            <person name="Roy A.S."/>
            <person name="Kraemer L."/>
            <person name="Andreson R."/>
            <person name="Gutowska M.A."/>
            <person name="Wolf J."/>
            <person name="Bergner S.V."/>
            <person name="Schilhabel M.B."/>
            <person name="Klostermeier U.C."/>
            <person name="Beiko R.G."/>
            <person name="Rosenstiel P."/>
            <person name="Hippler M."/>
            <person name="Laroche J."/>
        </authorList>
    </citation>
    <scope>NUCLEOTIDE SEQUENCE [LARGE SCALE GENOMIC DNA]</scope>
    <source>
        <strain evidence="1 2">CCMP1005</strain>
    </source>
</reference>
<dbReference type="PANTHER" id="PTHR31723">
    <property type="entry name" value="PATHOGENESIS-RELATED FAMILY PROTEIN"/>
    <property type="match status" value="1"/>
</dbReference>
<dbReference type="Proteomes" id="UP000266841">
    <property type="component" value="Unassembled WGS sequence"/>
</dbReference>
<dbReference type="PANTHER" id="PTHR31723:SF10">
    <property type="entry name" value="PATHOGEN-RELATED PROTEIN"/>
    <property type="match status" value="1"/>
</dbReference>
<dbReference type="SUPFAM" id="SSF54427">
    <property type="entry name" value="NTF2-like"/>
    <property type="match status" value="1"/>
</dbReference>
<keyword evidence="2" id="KW-1185">Reference proteome</keyword>
<comment type="caution">
    <text evidence="1">The sequence shown here is derived from an EMBL/GenBank/DDBJ whole genome shotgun (WGS) entry which is preliminary data.</text>
</comment>
<dbReference type="eggNOG" id="ENOG502QUA2">
    <property type="taxonomic scope" value="Eukaryota"/>
</dbReference>
<gene>
    <name evidence="1" type="ORF">THAOC_21077</name>
</gene>
<accession>K0S0E6</accession>
<name>K0S0E6_THAOC</name>
<dbReference type="AlphaFoldDB" id="K0S0E6"/>
<protein>
    <recommendedName>
        <fullName evidence="3">SnoaL-like domain-containing protein</fullName>
    </recommendedName>
</protein>
<evidence type="ECO:0008006" key="3">
    <source>
        <dbReference type="Google" id="ProtNLM"/>
    </source>
</evidence>
<dbReference type="OrthoDB" id="67924at2759"/>
<evidence type="ECO:0000313" key="2">
    <source>
        <dbReference type="Proteomes" id="UP000266841"/>
    </source>
</evidence>
<proteinExistence type="predicted"/>
<dbReference type="InterPro" id="IPR032710">
    <property type="entry name" value="NTF2-like_dom_sf"/>
</dbReference>